<evidence type="ECO:0000313" key="2">
    <source>
        <dbReference type="Proteomes" id="UP000654482"/>
    </source>
</evidence>
<protein>
    <recommendedName>
        <fullName evidence="3">HPr kinase</fullName>
    </recommendedName>
</protein>
<dbReference type="AlphaFoldDB" id="A0A8J7E0Y0"/>
<dbReference type="Gene3D" id="3.40.50.300">
    <property type="entry name" value="P-loop containing nucleotide triphosphate hydrolases"/>
    <property type="match status" value="1"/>
</dbReference>
<organism evidence="1 2">
    <name type="scientific">Lusitaniella coriacea LEGE 07157</name>
    <dbReference type="NCBI Taxonomy" id="945747"/>
    <lineage>
        <taxon>Bacteria</taxon>
        <taxon>Bacillati</taxon>
        <taxon>Cyanobacteriota</taxon>
        <taxon>Cyanophyceae</taxon>
        <taxon>Spirulinales</taxon>
        <taxon>Lusitaniellaceae</taxon>
        <taxon>Lusitaniella</taxon>
    </lineage>
</organism>
<reference evidence="1" key="1">
    <citation type="submission" date="2020-10" db="EMBL/GenBank/DDBJ databases">
        <authorList>
            <person name="Castelo-Branco R."/>
            <person name="Eusebio N."/>
            <person name="Adriana R."/>
            <person name="Vieira A."/>
            <person name="Brugerolle De Fraissinette N."/>
            <person name="Rezende De Castro R."/>
            <person name="Schneider M.P."/>
            <person name="Vasconcelos V."/>
            <person name="Leao P.N."/>
        </authorList>
    </citation>
    <scope>NUCLEOTIDE SEQUENCE</scope>
    <source>
        <strain evidence="1">LEGE 07157</strain>
    </source>
</reference>
<comment type="caution">
    <text evidence="1">The sequence shown here is derived from an EMBL/GenBank/DDBJ whole genome shotgun (WGS) entry which is preliminary data.</text>
</comment>
<dbReference type="EMBL" id="JADEWZ010000040">
    <property type="protein sequence ID" value="MBE9118218.1"/>
    <property type="molecule type" value="Genomic_DNA"/>
</dbReference>
<sequence>MPHYRAYGLTLFANAPIPGLVALVQPLSSSPDICVELDAMPSFWHPQLQNSESARAWYVSHRQDAQGQPILQAWQLQQGAYFRLKYCDGTEFIVDRGGCRIWAKWIAPLTLEDTATYLLGPILGFVLRLRGSVCLHASGVAIRDRAVLFLGQAGAGKSTTAAAFAQSGYPVLCDDVAALTLKNGQFFVRPGYPRLRLWSKSVIALFGNPESLPRIVPTHPTWDKRYLDLVQNDYRFQGNSLPLAGIYRLSQRLDRAIAPKIERMSSQAGMMSLIANTYTNYLLTKQMRSTEFEVLGQLLQSVPLQQLHPRADPSYLPQLVELIASDLGTES</sequence>
<dbReference type="SUPFAM" id="SSF53795">
    <property type="entry name" value="PEP carboxykinase-like"/>
    <property type="match status" value="1"/>
</dbReference>
<dbReference type="Proteomes" id="UP000654482">
    <property type="component" value="Unassembled WGS sequence"/>
</dbReference>
<evidence type="ECO:0000313" key="1">
    <source>
        <dbReference type="EMBL" id="MBE9118218.1"/>
    </source>
</evidence>
<keyword evidence="2" id="KW-1185">Reference proteome</keyword>
<evidence type="ECO:0008006" key="3">
    <source>
        <dbReference type="Google" id="ProtNLM"/>
    </source>
</evidence>
<dbReference type="RefSeq" id="WP_194031305.1">
    <property type="nucleotide sequence ID" value="NZ_JADEWZ010000040.1"/>
</dbReference>
<accession>A0A8J7E0Y0</accession>
<proteinExistence type="predicted"/>
<gene>
    <name evidence="1" type="ORF">IQ249_20190</name>
</gene>
<dbReference type="InterPro" id="IPR027417">
    <property type="entry name" value="P-loop_NTPase"/>
</dbReference>
<name>A0A8J7E0Y0_9CYAN</name>